<reference evidence="2" key="1">
    <citation type="submission" date="2019-10" db="EMBL/GenBank/DDBJ databases">
        <authorList>
            <consortium name="DOE Joint Genome Institute"/>
            <person name="Kuo A."/>
            <person name="Miyauchi S."/>
            <person name="Kiss E."/>
            <person name="Drula E."/>
            <person name="Kohler A."/>
            <person name="Sanchez-Garcia M."/>
            <person name="Andreopoulos B."/>
            <person name="Barry K.W."/>
            <person name="Bonito G."/>
            <person name="Buee M."/>
            <person name="Carver A."/>
            <person name="Chen C."/>
            <person name="Cichocki N."/>
            <person name="Clum A."/>
            <person name="Culley D."/>
            <person name="Crous P.W."/>
            <person name="Fauchery L."/>
            <person name="Girlanda M."/>
            <person name="Hayes R."/>
            <person name="Keri Z."/>
            <person name="LaButti K."/>
            <person name="Lipzen A."/>
            <person name="Lombard V."/>
            <person name="Magnuson J."/>
            <person name="Maillard F."/>
            <person name="Morin E."/>
            <person name="Murat C."/>
            <person name="Nolan M."/>
            <person name="Ohm R."/>
            <person name="Pangilinan J."/>
            <person name="Pereira M."/>
            <person name="Perotto S."/>
            <person name="Peter M."/>
            <person name="Riley R."/>
            <person name="Sitrit Y."/>
            <person name="Stielow B."/>
            <person name="Szollosi G."/>
            <person name="Zifcakova L."/>
            <person name="Stursova M."/>
            <person name="Spatafora J.W."/>
            <person name="Tedersoo L."/>
            <person name="Vaario L.-M."/>
            <person name="Yamada A."/>
            <person name="Yan M."/>
            <person name="Wang P."/>
            <person name="Xu J."/>
            <person name="Bruns T."/>
            <person name="Baldrian P."/>
            <person name="Vilgalys R."/>
            <person name="Henrissat B."/>
            <person name="Grigoriev I.V."/>
            <person name="Hibbett D."/>
            <person name="Nagy L.G."/>
            <person name="Martin F.M."/>
        </authorList>
    </citation>
    <scope>NUCLEOTIDE SEQUENCE</scope>
    <source>
        <strain evidence="2">BED1</strain>
    </source>
</reference>
<comment type="caution">
    <text evidence="2">The sequence shown here is derived from an EMBL/GenBank/DDBJ whole genome shotgun (WGS) entry which is preliminary data.</text>
</comment>
<dbReference type="Proteomes" id="UP001194468">
    <property type="component" value="Unassembled WGS sequence"/>
</dbReference>
<proteinExistence type="predicted"/>
<evidence type="ECO:0000313" key="2">
    <source>
        <dbReference type="EMBL" id="KAF8431172.1"/>
    </source>
</evidence>
<organism evidence="2 3">
    <name type="scientific">Boletus edulis BED1</name>
    <dbReference type="NCBI Taxonomy" id="1328754"/>
    <lineage>
        <taxon>Eukaryota</taxon>
        <taxon>Fungi</taxon>
        <taxon>Dikarya</taxon>
        <taxon>Basidiomycota</taxon>
        <taxon>Agaricomycotina</taxon>
        <taxon>Agaricomycetes</taxon>
        <taxon>Agaricomycetidae</taxon>
        <taxon>Boletales</taxon>
        <taxon>Boletineae</taxon>
        <taxon>Boletaceae</taxon>
        <taxon>Boletoideae</taxon>
        <taxon>Boletus</taxon>
    </lineage>
</organism>
<gene>
    <name evidence="2" type="ORF">L210DRAFT_3560959</name>
    <name evidence="1" type="ORF">L210DRAFT_3593531</name>
</gene>
<dbReference type="EMBL" id="WHUW01000578">
    <property type="protein sequence ID" value="KAF8414356.1"/>
    <property type="molecule type" value="Genomic_DNA"/>
</dbReference>
<name>A0AAD4BIC5_BOLED</name>
<protein>
    <submittedName>
        <fullName evidence="2">Uncharacterized protein</fullName>
    </submittedName>
</protein>
<sequence>MAAMPSNSRSGWFDHLCIDAGDDARWTCHASFKGRIGDVHRVLPHVHLTQPSNSDF</sequence>
<evidence type="ECO:0000313" key="1">
    <source>
        <dbReference type="EMBL" id="KAF8414356.1"/>
    </source>
</evidence>
<dbReference type="AlphaFoldDB" id="A0AAD4BIC5"/>
<accession>A0AAD4BIC5</accession>
<reference evidence="2" key="2">
    <citation type="journal article" date="2020" name="Nat. Commun.">
        <title>Large-scale genome sequencing of mycorrhizal fungi provides insights into the early evolution of symbiotic traits.</title>
        <authorList>
            <person name="Miyauchi S."/>
            <person name="Kiss E."/>
            <person name="Kuo A."/>
            <person name="Drula E."/>
            <person name="Kohler A."/>
            <person name="Sanchez-Garcia M."/>
            <person name="Morin E."/>
            <person name="Andreopoulos B."/>
            <person name="Barry K.W."/>
            <person name="Bonito G."/>
            <person name="Buee M."/>
            <person name="Carver A."/>
            <person name="Chen C."/>
            <person name="Cichocki N."/>
            <person name="Clum A."/>
            <person name="Culley D."/>
            <person name="Crous P.W."/>
            <person name="Fauchery L."/>
            <person name="Girlanda M."/>
            <person name="Hayes R.D."/>
            <person name="Keri Z."/>
            <person name="LaButti K."/>
            <person name="Lipzen A."/>
            <person name="Lombard V."/>
            <person name="Magnuson J."/>
            <person name="Maillard F."/>
            <person name="Murat C."/>
            <person name="Nolan M."/>
            <person name="Ohm R.A."/>
            <person name="Pangilinan J."/>
            <person name="Pereira M.F."/>
            <person name="Perotto S."/>
            <person name="Peter M."/>
            <person name="Pfister S."/>
            <person name="Riley R."/>
            <person name="Sitrit Y."/>
            <person name="Stielow J.B."/>
            <person name="Szollosi G."/>
            <person name="Zifcakova L."/>
            <person name="Stursova M."/>
            <person name="Spatafora J.W."/>
            <person name="Tedersoo L."/>
            <person name="Vaario L.M."/>
            <person name="Yamada A."/>
            <person name="Yan M."/>
            <person name="Wang P."/>
            <person name="Xu J."/>
            <person name="Bruns T."/>
            <person name="Baldrian P."/>
            <person name="Vilgalys R."/>
            <person name="Dunand C."/>
            <person name="Henrissat B."/>
            <person name="Grigoriev I.V."/>
            <person name="Hibbett D."/>
            <person name="Nagy L.G."/>
            <person name="Martin F.M."/>
        </authorList>
    </citation>
    <scope>NUCLEOTIDE SEQUENCE</scope>
    <source>
        <strain evidence="2">BED1</strain>
    </source>
</reference>
<dbReference type="EMBL" id="WHUW01000052">
    <property type="protein sequence ID" value="KAF8431172.1"/>
    <property type="molecule type" value="Genomic_DNA"/>
</dbReference>
<keyword evidence="3" id="KW-1185">Reference proteome</keyword>
<evidence type="ECO:0000313" key="3">
    <source>
        <dbReference type="Proteomes" id="UP001194468"/>
    </source>
</evidence>